<comment type="caution">
    <text evidence="4">The sequence shown here is derived from an EMBL/GenBank/DDBJ whole genome shotgun (WGS) entry which is preliminary data.</text>
</comment>
<proteinExistence type="inferred from homology"/>
<name>A0ABR2L6G4_9EUKA</name>
<dbReference type="EMBL" id="JAPFFF010000001">
    <property type="protein sequence ID" value="KAK8898606.1"/>
    <property type="molecule type" value="Genomic_DNA"/>
</dbReference>
<evidence type="ECO:0000256" key="1">
    <source>
        <dbReference type="ARBA" id="ARBA00008259"/>
    </source>
</evidence>
<dbReference type="Gene3D" id="2.130.10.10">
    <property type="entry name" value="YVTN repeat-like/Quinoprotein amine dehydrogenase"/>
    <property type="match status" value="1"/>
</dbReference>
<reference evidence="4 5" key="1">
    <citation type="submission" date="2024-04" db="EMBL/GenBank/DDBJ databases">
        <title>Tritrichomonas musculus Genome.</title>
        <authorList>
            <person name="Alves-Ferreira E."/>
            <person name="Grigg M."/>
            <person name="Lorenzi H."/>
            <person name="Galac M."/>
        </authorList>
    </citation>
    <scope>NUCLEOTIDE SEQUENCE [LARGE SCALE GENOMIC DNA]</scope>
    <source>
        <strain evidence="4 5">EAF2021</strain>
    </source>
</reference>
<dbReference type="InterPro" id="IPR001680">
    <property type="entry name" value="WD40_rpt"/>
</dbReference>
<evidence type="ECO:0000313" key="4">
    <source>
        <dbReference type="EMBL" id="KAK8898606.1"/>
    </source>
</evidence>
<organism evidence="4 5">
    <name type="scientific">Tritrichomonas musculus</name>
    <dbReference type="NCBI Taxonomy" id="1915356"/>
    <lineage>
        <taxon>Eukaryota</taxon>
        <taxon>Metamonada</taxon>
        <taxon>Parabasalia</taxon>
        <taxon>Tritrichomonadida</taxon>
        <taxon>Tritrichomonadidae</taxon>
        <taxon>Tritrichomonas</taxon>
    </lineage>
</organism>
<keyword evidence="3" id="KW-0677">Repeat</keyword>
<dbReference type="InterPro" id="IPR036322">
    <property type="entry name" value="WD40_repeat_dom_sf"/>
</dbReference>
<comment type="similarity">
    <text evidence="1">Belongs to the phosphatase 2A regulatory subunit B family.</text>
</comment>
<keyword evidence="2" id="KW-0853">WD repeat</keyword>
<dbReference type="InterPro" id="IPR015943">
    <property type="entry name" value="WD40/YVTN_repeat-like_dom_sf"/>
</dbReference>
<keyword evidence="5" id="KW-1185">Reference proteome</keyword>
<sequence>MKKWIKKFNFTADHDHNNPITSISVNCAGNQVYAGTKSGQIYLFERRLDGSWDNTLIWAANRSIVDAMRHQKISEEVIDTDIFSNQKKSPLLITAGIREIRVWFISDRYETSTDQYFEPQGIEFPKETNRQRFVAANEISLFQTIYSFSSVRACPDGLTLAYTEECEVNLRRIDKMESILTVYKNDSVLTRVDFEPNQYDVILTGDEKGFCSVVDLRIQPQTTVPTCRANCGSFLNDRYTYVNDCRFSPDGTKFFSRHFGNFFIWDVRNMSEPITSASFPKKGNNNIKLLSPNGKDYFKSTWVDGNHAATGWLGGEMYLIPVNGEVTKLYITKNSHKKSKKFFGNEKKKNWKKYHSVMSIDVPLKGHRAAASNGGQIFIYDLE</sequence>
<dbReference type="PANTHER" id="PTHR11871">
    <property type="entry name" value="PROTEIN PHOSPHATASE PP2A REGULATORY SUBUNIT B"/>
    <property type="match status" value="1"/>
</dbReference>
<evidence type="ECO:0000256" key="3">
    <source>
        <dbReference type="ARBA" id="ARBA00022737"/>
    </source>
</evidence>
<dbReference type="InterPro" id="IPR000009">
    <property type="entry name" value="PP2A_PR55"/>
</dbReference>
<protein>
    <submittedName>
        <fullName evidence="4">Serine/threonine-protein phosphatase 2A 55 kDa regulatory subunit B gamma isoform</fullName>
    </submittedName>
</protein>
<dbReference type="Proteomes" id="UP001470230">
    <property type="component" value="Unassembled WGS sequence"/>
</dbReference>
<evidence type="ECO:0000313" key="5">
    <source>
        <dbReference type="Proteomes" id="UP001470230"/>
    </source>
</evidence>
<gene>
    <name evidence="4" type="ORF">M9Y10_000898</name>
</gene>
<accession>A0ABR2L6G4</accession>
<dbReference type="SMART" id="SM00320">
    <property type="entry name" value="WD40"/>
    <property type="match status" value="4"/>
</dbReference>
<evidence type="ECO:0000256" key="2">
    <source>
        <dbReference type="ARBA" id="ARBA00022574"/>
    </source>
</evidence>
<dbReference type="SUPFAM" id="SSF50978">
    <property type="entry name" value="WD40 repeat-like"/>
    <property type="match status" value="1"/>
</dbReference>